<feature type="domain" description="C2H2-type" evidence="12">
    <location>
        <begin position="475"/>
        <end position="502"/>
    </location>
</feature>
<feature type="domain" description="C2H2-type" evidence="12">
    <location>
        <begin position="531"/>
        <end position="558"/>
    </location>
</feature>
<feature type="domain" description="C2H2-type" evidence="12">
    <location>
        <begin position="278"/>
        <end position="305"/>
    </location>
</feature>
<evidence type="ECO:0000256" key="1">
    <source>
        <dbReference type="ARBA" id="ARBA00004123"/>
    </source>
</evidence>
<feature type="region of interest" description="Disordered" evidence="11">
    <location>
        <begin position="175"/>
        <end position="222"/>
    </location>
</feature>
<name>A0A8C7XTY0_9TELE</name>
<evidence type="ECO:0000256" key="9">
    <source>
        <dbReference type="ARBA" id="ARBA00023242"/>
    </source>
</evidence>
<dbReference type="GeneTree" id="ENSGT00940000165332"/>
<feature type="domain" description="C2H2-type" evidence="12">
    <location>
        <begin position="361"/>
        <end position="388"/>
    </location>
</feature>
<evidence type="ECO:0000256" key="5">
    <source>
        <dbReference type="ARBA" id="ARBA00022833"/>
    </source>
</evidence>
<dbReference type="PROSITE" id="PS00028">
    <property type="entry name" value="ZINC_FINGER_C2H2_1"/>
    <property type="match status" value="11"/>
</dbReference>
<accession>A0A8C7XTY0</accession>
<dbReference type="FunFam" id="3.30.160.60:FF:000295">
    <property type="entry name" value="zinc finger protein 19"/>
    <property type="match status" value="1"/>
</dbReference>
<evidence type="ECO:0000256" key="6">
    <source>
        <dbReference type="ARBA" id="ARBA00023015"/>
    </source>
</evidence>
<dbReference type="InterPro" id="IPR013087">
    <property type="entry name" value="Znf_C2H2_type"/>
</dbReference>
<keyword evidence="8" id="KW-0804">Transcription</keyword>
<feature type="domain" description="C2H2-type" evidence="12">
    <location>
        <begin position="587"/>
        <end position="614"/>
    </location>
</feature>
<dbReference type="PROSITE" id="PS50157">
    <property type="entry name" value="ZINC_FINGER_C2H2_2"/>
    <property type="match status" value="13"/>
</dbReference>
<evidence type="ECO:0000256" key="8">
    <source>
        <dbReference type="ARBA" id="ARBA00023163"/>
    </source>
</evidence>
<dbReference type="GO" id="GO:0005654">
    <property type="term" value="C:nucleoplasm"/>
    <property type="evidence" value="ECO:0007669"/>
    <property type="project" value="TreeGrafter"/>
</dbReference>
<keyword evidence="4 10" id="KW-0863">Zinc-finger</keyword>
<feature type="compositionally biased region" description="Polar residues" evidence="11">
    <location>
        <begin position="208"/>
        <end position="222"/>
    </location>
</feature>
<keyword evidence="14" id="KW-1185">Reference proteome</keyword>
<feature type="domain" description="C2H2-type" evidence="12">
    <location>
        <begin position="503"/>
        <end position="530"/>
    </location>
</feature>
<dbReference type="SUPFAM" id="SSF57667">
    <property type="entry name" value="beta-beta-alpha zinc fingers"/>
    <property type="match status" value="7"/>
</dbReference>
<dbReference type="PANTHER" id="PTHR24399:SF70">
    <property type="entry name" value="C2H2-TYPE DOMAIN-CONTAINING PROTEIN"/>
    <property type="match status" value="1"/>
</dbReference>
<dbReference type="InterPro" id="IPR036236">
    <property type="entry name" value="Znf_C2H2_sf"/>
</dbReference>
<dbReference type="FunFam" id="3.30.160.60:FF:000218">
    <property type="entry name" value="Zinc finger protein 10"/>
    <property type="match status" value="2"/>
</dbReference>
<keyword evidence="2" id="KW-0479">Metal-binding</keyword>
<dbReference type="GO" id="GO:0000978">
    <property type="term" value="F:RNA polymerase II cis-regulatory region sequence-specific DNA binding"/>
    <property type="evidence" value="ECO:0007669"/>
    <property type="project" value="TreeGrafter"/>
</dbReference>
<keyword evidence="6" id="KW-0805">Transcription regulation</keyword>
<keyword evidence="9" id="KW-0539">Nucleus</keyword>
<feature type="domain" description="C2H2-type" evidence="12">
    <location>
        <begin position="306"/>
        <end position="333"/>
    </location>
</feature>
<dbReference type="FunFam" id="3.30.160.60:FF:000100">
    <property type="entry name" value="Zinc finger 45-like"/>
    <property type="match status" value="1"/>
</dbReference>
<sequence>MEQLFPVPDFKQVKAQSLSCDSLLRLRFSSDELLLLCPEGCLLARGHPCWAGGLRAGGRRTGSDRAAESPQLPPWKCHDYRYPGTEPPQWTKNHKQITKCNHFFFFSSVGSSSEEIFLSAWSHPLIHKLTNPDRPPCEVQPSADVQHLDVELVKVEVGMTMDEEQEHLEEIVIGPSSADNEDSNQRCKASPGNTSIQPEDTGGDVDRSGSNVTTSALQSISHNSQRVAHKCPQCAKCFIYRSQVIRHLRSNRSCSAALSSPNAAKEPRPVEPRPVRAYTCFQCSLAFKAKAELLSHQRSHRARPFYRCEHCDKAFHHLSSLTNHKQIHLDQSRFACSQCNKVFESAEQRDAHLTQHELPKLNCSVCKQTFGSQALLLRHLQTHSAEGAVLRYNCLFCDQSFSGVTLLRIHQRSHTPRTYRCDQCNKSYASLTILQAHQLTHRAEARYLCPQCGKSFKTRHGLECHLRTHSGERPYCCPYCPKDFTAIAGLNVHMRRHTGERPYVCTVCGKGWPSGGDLQKHMRSHTGERPYVCQYCGKGFSMSCHLTEHRRIHTGEKPYSCPDCGKCLRRKFDLNKHLLSHSNVRPHTCPLCPKSYTRKTHLSRHLLTHRPAEAGRDVQEESSDI</sequence>
<evidence type="ECO:0000256" key="7">
    <source>
        <dbReference type="ARBA" id="ARBA00023125"/>
    </source>
</evidence>
<protein>
    <recommendedName>
        <fullName evidence="12">C2H2-type domain-containing protein</fullName>
    </recommendedName>
</protein>
<feature type="domain" description="C2H2-type" evidence="12">
    <location>
        <begin position="447"/>
        <end position="474"/>
    </location>
</feature>
<dbReference type="SMART" id="SM00355">
    <property type="entry name" value="ZnF_C2H2"/>
    <property type="match status" value="13"/>
</dbReference>
<evidence type="ECO:0000259" key="12">
    <source>
        <dbReference type="PROSITE" id="PS50157"/>
    </source>
</evidence>
<organism evidence="13 14">
    <name type="scientific">Oryzias sinensis</name>
    <name type="common">Chinese medaka</name>
    <dbReference type="NCBI Taxonomy" id="183150"/>
    <lineage>
        <taxon>Eukaryota</taxon>
        <taxon>Metazoa</taxon>
        <taxon>Chordata</taxon>
        <taxon>Craniata</taxon>
        <taxon>Vertebrata</taxon>
        <taxon>Euteleostomi</taxon>
        <taxon>Actinopterygii</taxon>
        <taxon>Neopterygii</taxon>
        <taxon>Teleostei</taxon>
        <taxon>Neoteleostei</taxon>
        <taxon>Acanthomorphata</taxon>
        <taxon>Ovalentaria</taxon>
        <taxon>Atherinomorphae</taxon>
        <taxon>Beloniformes</taxon>
        <taxon>Adrianichthyidae</taxon>
        <taxon>Oryziinae</taxon>
        <taxon>Oryzias</taxon>
    </lineage>
</organism>
<feature type="domain" description="C2H2-type" evidence="12">
    <location>
        <begin position="419"/>
        <end position="446"/>
    </location>
</feature>
<dbReference type="Gene3D" id="3.30.160.60">
    <property type="entry name" value="Classic Zinc Finger"/>
    <property type="match status" value="10"/>
</dbReference>
<comment type="subcellular location">
    <subcellularLocation>
        <location evidence="1">Nucleus</location>
    </subcellularLocation>
</comment>
<feature type="domain" description="C2H2-type" evidence="12">
    <location>
        <begin position="559"/>
        <end position="586"/>
    </location>
</feature>
<reference evidence="13" key="2">
    <citation type="submission" date="2025-09" db="UniProtKB">
        <authorList>
            <consortium name="Ensembl"/>
        </authorList>
    </citation>
    <scope>IDENTIFICATION</scope>
</reference>
<dbReference type="GO" id="GO:0001227">
    <property type="term" value="F:DNA-binding transcription repressor activity, RNA polymerase II-specific"/>
    <property type="evidence" value="ECO:0007669"/>
    <property type="project" value="TreeGrafter"/>
</dbReference>
<feature type="domain" description="C2H2-type" evidence="12">
    <location>
        <begin position="229"/>
        <end position="256"/>
    </location>
</feature>
<keyword evidence="3" id="KW-0677">Repeat</keyword>
<dbReference type="PANTHER" id="PTHR24399">
    <property type="entry name" value="ZINC FINGER AND BTB DOMAIN-CONTAINING"/>
    <property type="match status" value="1"/>
</dbReference>
<dbReference type="Proteomes" id="UP000694383">
    <property type="component" value="Unplaced"/>
</dbReference>
<feature type="domain" description="C2H2-type" evidence="12">
    <location>
        <begin position="392"/>
        <end position="419"/>
    </location>
</feature>
<evidence type="ECO:0000313" key="13">
    <source>
        <dbReference type="Ensembl" id="ENSOSIP00000017714.1"/>
    </source>
</evidence>
<evidence type="ECO:0000256" key="3">
    <source>
        <dbReference type="ARBA" id="ARBA00022737"/>
    </source>
</evidence>
<evidence type="ECO:0000313" key="14">
    <source>
        <dbReference type="Proteomes" id="UP000694383"/>
    </source>
</evidence>
<keyword evidence="7" id="KW-0238">DNA-binding</keyword>
<dbReference type="Pfam" id="PF00096">
    <property type="entry name" value="zf-C2H2"/>
    <property type="match status" value="5"/>
</dbReference>
<evidence type="ECO:0000256" key="11">
    <source>
        <dbReference type="SAM" id="MobiDB-lite"/>
    </source>
</evidence>
<proteinExistence type="predicted"/>
<dbReference type="GO" id="GO:0008270">
    <property type="term" value="F:zinc ion binding"/>
    <property type="evidence" value="ECO:0007669"/>
    <property type="project" value="UniProtKB-KW"/>
</dbReference>
<evidence type="ECO:0000256" key="2">
    <source>
        <dbReference type="ARBA" id="ARBA00022723"/>
    </source>
</evidence>
<reference evidence="13" key="1">
    <citation type="submission" date="2025-08" db="UniProtKB">
        <authorList>
            <consortium name="Ensembl"/>
        </authorList>
    </citation>
    <scope>IDENTIFICATION</scope>
</reference>
<keyword evidence="5" id="KW-0862">Zinc</keyword>
<dbReference type="Ensembl" id="ENSOSIT00000018710.1">
    <property type="protein sequence ID" value="ENSOSIP00000017714.1"/>
    <property type="gene ID" value="ENSOSIG00000009660.1"/>
</dbReference>
<evidence type="ECO:0000256" key="10">
    <source>
        <dbReference type="PROSITE-ProRule" id="PRU00042"/>
    </source>
</evidence>
<dbReference type="Pfam" id="PF13894">
    <property type="entry name" value="zf-C2H2_4"/>
    <property type="match status" value="2"/>
</dbReference>
<dbReference type="AlphaFoldDB" id="A0A8C7XTY0"/>
<feature type="domain" description="C2H2-type" evidence="12">
    <location>
        <begin position="334"/>
        <end position="361"/>
    </location>
</feature>
<evidence type="ECO:0000256" key="4">
    <source>
        <dbReference type="ARBA" id="ARBA00022771"/>
    </source>
</evidence>
<dbReference type="FunFam" id="3.30.160.60:FF:002343">
    <property type="entry name" value="Zinc finger protein 33A"/>
    <property type="match status" value="2"/>
</dbReference>
<dbReference type="Pfam" id="PF13912">
    <property type="entry name" value="zf-C2H2_6"/>
    <property type="match status" value="3"/>
</dbReference>